<keyword evidence="2" id="KW-0805">Transcription regulation</keyword>
<evidence type="ECO:0000256" key="4">
    <source>
        <dbReference type="ARBA" id="ARBA00023163"/>
    </source>
</evidence>
<comment type="subcellular location">
    <subcellularLocation>
        <location evidence="1">Nucleus</location>
    </subcellularLocation>
</comment>
<evidence type="ECO:0000256" key="5">
    <source>
        <dbReference type="ARBA" id="ARBA00023242"/>
    </source>
</evidence>
<dbReference type="Proteomes" id="UP001141806">
    <property type="component" value="Unassembled WGS sequence"/>
</dbReference>
<dbReference type="GO" id="GO:0005634">
    <property type="term" value="C:nucleus"/>
    <property type="evidence" value="ECO:0007669"/>
    <property type="project" value="UniProtKB-SubCell"/>
</dbReference>
<dbReference type="SUPFAM" id="SSF101936">
    <property type="entry name" value="DNA-binding pseudobarrel domain"/>
    <property type="match status" value="1"/>
</dbReference>
<name>A0A9Q0KTR3_9MAGN</name>
<dbReference type="Pfam" id="PF03754">
    <property type="entry name" value="At2g31720-like"/>
    <property type="match status" value="1"/>
</dbReference>
<comment type="caution">
    <text evidence="6">The sequence shown here is derived from an EMBL/GenBank/DDBJ whole genome shotgun (WGS) entry which is preliminary data.</text>
</comment>
<dbReference type="CDD" id="cd10017">
    <property type="entry name" value="B3_DNA"/>
    <property type="match status" value="1"/>
</dbReference>
<dbReference type="EMBL" id="JAMYWD010000003">
    <property type="protein sequence ID" value="KAJ4976668.1"/>
    <property type="molecule type" value="Genomic_DNA"/>
</dbReference>
<dbReference type="OrthoDB" id="1090008at2759"/>
<keyword evidence="7" id="KW-1185">Reference proteome</keyword>
<dbReference type="Gene3D" id="2.40.330.10">
    <property type="entry name" value="DNA-binding pseudobarrel domain"/>
    <property type="match status" value="1"/>
</dbReference>
<evidence type="ECO:0008006" key="8">
    <source>
        <dbReference type="Google" id="ProtNLM"/>
    </source>
</evidence>
<dbReference type="InterPro" id="IPR005508">
    <property type="entry name" value="At2g31720-like"/>
</dbReference>
<dbReference type="InterPro" id="IPR003340">
    <property type="entry name" value="B3_DNA-bd"/>
</dbReference>
<dbReference type="InterPro" id="IPR015300">
    <property type="entry name" value="DNA-bd_pseudobarrel_sf"/>
</dbReference>
<keyword evidence="4" id="KW-0804">Transcription</keyword>
<dbReference type="PANTHER" id="PTHR31541">
    <property type="entry name" value="B3 DOMAIN PLANT PROTEIN-RELATED"/>
    <property type="match status" value="1"/>
</dbReference>
<evidence type="ECO:0000313" key="6">
    <source>
        <dbReference type="EMBL" id="KAJ4976668.1"/>
    </source>
</evidence>
<keyword evidence="3" id="KW-0238">DNA-binding</keyword>
<keyword evidence="5" id="KW-0539">Nucleus</keyword>
<evidence type="ECO:0000256" key="1">
    <source>
        <dbReference type="ARBA" id="ARBA00004123"/>
    </source>
</evidence>
<accession>A0A9Q0KTR3</accession>
<evidence type="ECO:0000313" key="7">
    <source>
        <dbReference type="Proteomes" id="UP001141806"/>
    </source>
</evidence>
<evidence type="ECO:0000256" key="3">
    <source>
        <dbReference type="ARBA" id="ARBA00023125"/>
    </source>
</evidence>
<evidence type="ECO:0000256" key="2">
    <source>
        <dbReference type="ARBA" id="ARBA00023015"/>
    </source>
</evidence>
<proteinExistence type="predicted"/>
<dbReference type="AlphaFoldDB" id="A0A9Q0KTR3"/>
<reference evidence="6" key="1">
    <citation type="journal article" date="2023" name="Plant J.">
        <title>The genome of the king protea, Protea cynaroides.</title>
        <authorList>
            <person name="Chang J."/>
            <person name="Duong T.A."/>
            <person name="Schoeman C."/>
            <person name="Ma X."/>
            <person name="Roodt D."/>
            <person name="Barker N."/>
            <person name="Li Z."/>
            <person name="Van de Peer Y."/>
            <person name="Mizrachi E."/>
        </authorList>
    </citation>
    <scope>NUCLEOTIDE SEQUENCE</scope>
    <source>
        <tissue evidence="6">Young leaves</tissue>
    </source>
</reference>
<dbReference type="PANTHER" id="PTHR31541:SF60">
    <property type="entry name" value="TF-B3 DOMAIN-CONTAINING PROTEIN"/>
    <property type="match status" value="1"/>
</dbReference>
<organism evidence="6 7">
    <name type="scientific">Protea cynaroides</name>
    <dbReference type="NCBI Taxonomy" id="273540"/>
    <lineage>
        <taxon>Eukaryota</taxon>
        <taxon>Viridiplantae</taxon>
        <taxon>Streptophyta</taxon>
        <taxon>Embryophyta</taxon>
        <taxon>Tracheophyta</taxon>
        <taxon>Spermatophyta</taxon>
        <taxon>Magnoliopsida</taxon>
        <taxon>Proteales</taxon>
        <taxon>Proteaceae</taxon>
        <taxon>Protea</taxon>
    </lineage>
</organism>
<gene>
    <name evidence="6" type="ORF">NE237_001774</name>
</gene>
<sequence>MDKLVLDPPPAAYHEPNKLDKLLNYAIPEPKFDTQKRKRKSASFRLEEKKKAKNEKINLVDPPVAIAPAPPAPAISEELMNAITRHGGKSVECMIEKSLSKTDVSMNHDRLSFPGSQAKVEAYLTKTERKQVSKNTAITIDVLMLVTGDDEPQPQLWSLNFIKWQMNNSSIYVLRTNWKKLVEDNDLQDGDKVQVWSFRRSQNEGDQKKRPLWK</sequence>
<dbReference type="GO" id="GO:0003677">
    <property type="term" value="F:DNA binding"/>
    <property type="evidence" value="ECO:0007669"/>
    <property type="project" value="UniProtKB-KW"/>
</dbReference>
<protein>
    <recommendedName>
        <fullName evidence="8">B3 domain-containing protein</fullName>
    </recommendedName>
</protein>